<protein>
    <submittedName>
        <fullName evidence="1">Uncharacterized protein</fullName>
    </submittedName>
</protein>
<dbReference type="RefSeq" id="WP_395809849.1">
    <property type="nucleotide sequence ID" value="NZ_CP043494.1"/>
</dbReference>
<dbReference type="Proteomes" id="UP001611383">
    <property type="component" value="Chromosome"/>
</dbReference>
<reference evidence="1 2" key="1">
    <citation type="submission" date="2019-08" db="EMBL/GenBank/DDBJ databases">
        <title>Archangium and Cystobacter genomes.</title>
        <authorList>
            <person name="Chen I.-C.K."/>
            <person name="Wielgoss S."/>
        </authorList>
    </citation>
    <scope>NUCLEOTIDE SEQUENCE [LARGE SCALE GENOMIC DNA]</scope>
    <source>
        <strain evidence="1 2">Cbm 6</strain>
    </source>
</reference>
<evidence type="ECO:0000313" key="1">
    <source>
        <dbReference type="EMBL" id="WNG50588.1"/>
    </source>
</evidence>
<name>A0ABY9X5B2_9BACT</name>
<organism evidence="1 2">
    <name type="scientific">Archangium minus</name>
    <dbReference type="NCBI Taxonomy" id="83450"/>
    <lineage>
        <taxon>Bacteria</taxon>
        <taxon>Pseudomonadati</taxon>
        <taxon>Myxococcota</taxon>
        <taxon>Myxococcia</taxon>
        <taxon>Myxococcales</taxon>
        <taxon>Cystobacterineae</taxon>
        <taxon>Archangiaceae</taxon>
        <taxon>Archangium</taxon>
    </lineage>
</organism>
<accession>A0ABY9X5B2</accession>
<proteinExistence type="predicted"/>
<gene>
    <name evidence="1" type="ORF">F0U60_45540</name>
</gene>
<keyword evidence="2" id="KW-1185">Reference proteome</keyword>
<evidence type="ECO:0000313" key="2">
    <source>
        <dbReference type="Proteomes" id="UP001611383"/>
    </source>
</evidence>
<sequence length="190" mass="21736">MPFSAAELLSIARNYWRPDRDFDFRPENSPEAERFLELWEKELAKMDQWRAFLRELGGALPAFTIGNATATCDACFRCSVYPATENKPQQRRWVVVGCVSILAPVYTVYGVQYEYTGTERTRDKVFLEPLPPEMQAPADIIARSIEATFGVEKLSRELSEMPVPLIVEPHEPPNTTLFHALFISRPERVP</sequence>
<dbReference type="EMBL" id="CP043494">
    <property type="protein sequence ID" value="WNG50588.1"/>
    <property type="molecule type" value="Genomic_DNA"/>
</dbReference>